<dbReference type="InterPro" id="IPR050763">
    <property type="entry name" value="ABC_transporter_ATP-binding"/>
</dbReference>
<dbReference type="SMART" id="SM00382">
    <property type="entry name" value="AAA"/>
    <property type="match status" value="1"/>
</dbReference>
<dbReference type="Proteomes" id="UP000321769">
    <property type="component" value="Unassembled WGS sequence"/>
</dbReference>
<protein>
    <submittedName>
        <fullName evidence="11">Daunorubicin resistance protein DrrA family ABC transporter ATP-binding protein</fullName>
    </submittedName>
</protein>
<evidence type="ECO:0000256" key="4">
    <source>
        <dbReference type="ARBA" id="ARBA00022741"/>
    </source>
</evidence>
<dbReference type="Gene3D" id="3.40.50.300">
    <property type="entry name" value="P-loop containing nucleotide triphosphate hydrolases"/>
    <property type="match status" value="1"/>
</dbReference>
<dbReference type="InterPro" id="IPR027417">
    <property type="entry name" value="P-loop_NTPase"/>
</dbReference>
<dbReference type="GO" id="GO:0005886">
    <property type="term" value="C:plasma membrane"/>
    <property type="evidence" value="ECO:0007669"/>
    <property type="project" value="UniProtKB-SubCell"/>
</dbReference>
<keyword evidence="5 11" id="KW-0067">ATP-binding</keyword>
<name>A0A512HQR5_9ACTN</name>
<evidence type="ECO:0000256" key="2">
    <source>
        <dbReference type="ARBA" id="ARBA00022448"/>
    </source>
</evidence>
<dbReference type="AlphaFoldDB" id="A0A512HQR5"/>
<evidence type="ECO:0000259" key="10">
    <source>
        <dbReference type="PROSITE" id="PS50893"/>
    </source>
</evidence>
<keyword evidence="6" id="KW-1278">Translocase</keyword>
<dbReference type="EMBL" id="BJZQ01000001">
    <property type="protein sequence ID" value="GEO87798.1"/>
    <property type="molecule type" value="Genomic_DNA"/>
</dbReference>
<keyword evidence="3" id="KW-1003">Cell membrane</keyword>
<dbReference type="InterPro" id="IPR003593">
    <property type="entry name" value="AAA+_ATPase"/>
</dbReference>
<organism evidence="11 12">
    <name type="scientific">Aeromicrobium flavum</name>
    <dbReference type="NCBI Taxonomy" id="416568"/>
    <lineage>
        <taxon>Bacteria</taxon>
        <taxon>Bacillati</taxon>
        <taxon>Actinomycetota</taxon>
        <taxon>Actinomycetes</taxon>
        <taxon>Propionibacteriales</taxon>
        <taxon>Nocardioidaceae</taxon>
        <taxon>Aeromicrobium</taxon>
    </lineage>
</organism>
<evidence type="ECO:0000256" key="1">
    <source>
        <dbReference type="ARBA" id="ARBA00004413"/>
    </source>
</evidence>
<keyword evidence="4" id="KW-0547">Nucleotide-binding</keyword>
<dbReference type="GO" id="GO:0005524">
    <property type="term" value="F:ATP binding"/>
    <property type="evidence" value="ECO:0007669"/>
    <property type="project" value="UniProtKB-KW"/>
</dbReference>
<keyword evidence="2" id="KW-0813">Transport</keyword>
<dbReference type="InterPro" id="IPR003439">
    <property type="entry name" value="ABC_transporter-like_ATP-bd"/>
</dbReference>
<sequence length="318" mass="33641">MIRATGLVKRYGDVVALGGLDLTVPEGTVLGLLGPNGAGKTTAVRILTTLLAPDEGQATVAGVDVLKDPDGVRRRIGLSGQYAAVDEYLTGYENLEMVGRLYGMRAKDAGARARELLERFGLSDAADRPSKTYSGGMRRRLDLAGALVAEPPVIVLDEPTTGLDPRSRQQMWEVISDLVASGATVLLTTQYLEEADLLADNIIVIDRGTAIAEGTADQLKAQVGGERIEAVVVDPAHAPRVREFMAEVAKGEVSVNDRSLSAAVSGSGADDLMQVLGNVRAAGIDVLDIGLRRPTLDDVFLSLTGHEAEDEANQEVAR</sequence>
<dbReference type="PANTHER" id="PTHR42711:SF19">
    <property type="entry name" value="DOXORUBICIN RESISTANCE ATP-BINDING PROTEIN DRRA"/>
    <property type="match status" value="1"/>
</dbReference>
<keyword evidence="7" id="KW-0472">Membrane</keyword>
<feature type="domain" description="ABC transporter" evidence="10">
    <location>
        <begin position="2"/>
        <end position="232"/>
    </location>
</feature>
<dbReference type="PROSITE" id="PS50893">
    <property type="entry name" value="ABC_TRANSPORTER_2"/>
    <property type="match status" value="1"/>
</dbReference>
<evidence type="ECO:0000256" key="9">
    <source>
        <dbReference type="ARBA" id="ARBA00049985"/>
    </source>
</evidence>
<evidence type="ECO:0000256" key="5">
    <source>
        <dbReference type="ARBA" id="ARBA00022840"/>
    </source>
</evidence>
<evidence type="ECO:0000256" key="7">
    <source>
        <dbReference type="ARBA" id="ARBA00023136"/>
    </source>
</evidence>
<dbReference type="NCBIfam" id="TIGR01188">
    <property type="entry name" value="drrA"/>
    <property type="match status" value="1"/>
</dbReference>
<dbReference type="PANTHER" id="PTHR42711">
    <property type="entry name" value="ABC TRANSPORTER ATP-BINDING PROTEIN"/>
    <property type="match status" value="1"/>
</dbReference>
<dbReference type="GO" id="GO:1900753">
    <property type="term" value="P:doxorubicin transport"/>
    <property type="evidence" value="ECO:0007669"/>
    <property type="project" value="InterPro"/>
</dbReference>
<gene>
    <name evidence="11" type="ORF">AFL01nite_01250</name>
</gene>
<dbReference type="GO" id="GO:0043215">
    <property type="term" value="P:daunorubicin transport"/>
    <property type="evidence" value="ECO:0007669"/>
    <property type="project" value="InterPro"/>
</dbReference>
<comment type="subcellular location">
    <subcellularLocation>
        <location evidence="1">Cell membrane</location>
        <topology evidence="1">Peripheral membrane protein</topology>
        <orientation evidence="1">Cytoplasmic side</orientation>
    </subcellularLocation>
</comment>
<dbReference type="SUPFAM" id="SSF52540">
    <property type="entry name" value="P-loop containing nucleoside triphosphate hydrolases"/>
    <property type="match status" value="1"/>
</dbReference>
<keyword evidence="12" id="KW-1185">Reference proteome</keyword>
<evidence type="ECO:0000313" key="12">
    <source>
        <dbReference type="Proteomes" id="UP000321769"/>
    </source>
</evidence>
<accession>A0A512HQR5</accession>
<evidence type="ECO:0000256" key="6">
    <source>
        <dbReference type="ARBA" id="ARBA00022967"/>
    </source>
</evidence>
<evidence type="ECO:0000313" key="11">
    <source>
        <dbReference type="EMBL" id="GEO87798.1"/>
    </source>
</evidence>
<evidence type="ECO:0000256" key="3">
    <source>
        <dbReference type="ARBA" id="ARBA00022475"/>
    </source>
</evidence>
<dbReference type="InterPro" id="IPR017871">
    <property type="entry name" value="ABC_transporter-like_CS"/>
</dbReference>
<comment type="caution">
    <text evidence="11">The sequence shown here is derived from an EMBL/GenBank/DDBJ whole genome shotgun (WGS) entry which is preliminary data.</text>
</comment>
<dbReference type="GO" id="GO:0046677">
    <property type="term" value="P:response to antibiotic"/>
    <property type="evidence" value="ECO:0007669"/>
    <property type="project" value="UniProtKB-KW"/>
</dbReference>
<dbReference type="InterPro" id="IPR005894">
    <property type="entry name" value="DrrA"/>
</dbReference>
<proteinExistence type="inferred from homology"/>
<dbReference type="GO" id="GO:0016887">
    <property type="term" value="F:ATP hydrolysis activity"/>
    <property type="evidence" value="ECO:0007669"/>
    <property type="project" value="InterPro"/>
</dbReference>
<dbReference type="PROSITE" id="PS00211">
    <property type="entry name" value="ABC_TRANSPORTER_1"/>
    <property type="match status" value="1"/>
</dbReference>
<keyword evidence="8" id="KW-0046">Antibiotic resistance</keyword>
<evidence type="ECO:0000256" key="8">
    <source>
        <dbReference type="ARBA" id="ARBA00023251"/>
    </source>
</evidence>
<comment type="similarity">
    <text evidence="9">Belongs to the ABC transporter superfamily. Drug exporter-1 (DrugE1) (TC 3.A.1.105) family.</text>
</comment>
<reference evidence="11 12" key="1">
    <citation type="submission" date="2019-07" db="EMBL/GenBank/DDBJ databases">
        <title>Whole genome shotgun sequence of Aeromicrobium flavum NBRC 107625.</title>
        <authorList>
            <person name="Hosoyama A."/>
            <person name="Uohara A."/>
            <person name="Ohji S."/>
            <person name="Ichikawa N."/>
        </authorList>
    </citation>
    <scope>NUCLEOTIDE SEQUENCE [LARGE SCALE GENOMIC DNA]</scope>
    <source>
        <strain evidence="11 12">NBRC 107625</strain>
    </source>
</reference>
<dbReference type="Pfam" id="PF00005">
    <property type="entry name" value="ABC_tran"/>
    <property type="match status" value="1"/>
</dbReference>
<dbReference type="FunFam" id="3.40.50.300:FF:000589">
    <property type="entry name" value="ABC transporter, ATP-binding subunit"/>
    <property type="match status" value="1"/>
</dbReference>